<dbReference type="InterPro" id="IPR011006">
    <property type="entry name" value="CheY-like_superfamily"/>
</dbReference>
<evidence type="ECO:0000259" key="9">
    <source>
        <dbReference type="PROSITE" id="PS50110"/>
    </source>
</evidence>
<dbReference type="FunFam" id="3.40.50.2300:FF:000001">
    <property type="entry name" value="DNA-binding response regulator PhoB"/>
    <property type="match status" value="1"/>
</dbReference>
<dbReference type="EMBL" id="FXTI01000001">
    <property type="protein sequence ID" value="SMO32704.1"/>
    <property type="molecule type" value="Genomic_DNA"/>
</dbReference>
<comment type="subcellular location">
    <subcellularLocation>
        <location evidence="1">Cytoplasm</location>
    </subcellularLocation>
</comment>
<evidence type="ECO:0000256" key="7">
    <source>
        <dbReference type="PROSITE-ProRule" id="PRU00169"/>
    </source>
</evidence>
<dbReference type="InterPro" id="IPR016032">
    <property type="entry name" value="Sig_transdc_resp-reg_C-effctor"/>
</dbReference>
<dbReference type="PROSITE" id="PS50110">
    <property type="entry name" value="RESPONSE_REGULATORY"/>
    <property type="match status" value="1"/>
</dbReference>
<gene>
    <name evidence="11" type="ORF">SAMN06264849_10164</name>
</gene>
<keyword evidence="5 8" id="KW-0238">DNA-binding</keyword>
<evidence type="ECO:0000313" key="12">
    <source>
        <dbReference type="Proteomes" id="UP000315636"/>
    </source>
</evidence>
<keyword evidence="6" id="KW-0804">Transcription</keyword>
<dbReference type="GO" id="GO:0006355">
    <property type="term" value="P:regulation of DNA-templated transcription"/>
    <property type="evidence" value="ECO:0007669"/>
    <property type="project" value="InterPro"/>
</dbReference>
<dbReference type="CDD" id="cd17574">
    <property type="entry name" value="REC_OmpR"/>
    <property type="match status" value="1"/>
</dbReference>
<dbReference type="GO" id="GO:0000156">
    <property type="term" value="F:phosphorelay response regulator activity"/>
    <property type="evidence" value="ECO:0007669"/>
    <property type="project" value="TreeGrafter"/>
</dbReference>
<organism evidence="11 12">
    <name type="scientific">Melghirimyces algeriensis</name>
    <dbReference type="NCBI Taxonomy" id="910412"/>
    <lineage>
        <taxon>Bacteria</taxon>
        <taxon>Bacillati</taxon>
        <taxon>Bacillota</taxon>
        <taxon>Bacilli</taxon>
        <taxon>Bacillales</taxon>
        <taxon>Thermoactinomycetaceae</taxon>
        <taxon>Melghirimyces</taxon>
    </lineage>
</organism>
<evidence type="ECO:0000256" key="6">
    <source>
        <dbReference type="ARBA" id="ARBA00023163"/>
    </source>
</evidence>
<evidence type="ECO:0000313" key="11">
    <source>
        <dbReference type="EMBL" id="SMO32704.1"/>
    </source>
</evidence>
<dbReference type="PROSITE" id="PS51755">
    <property type="entry name" value="OMPR_PHOB"/>
    <property type="match status" value="1"/>
</dbReference>
<dbReference type="InterPro" id="IPR001867">
    <property type="entry name" value="OmpR/PhoB-type_DNA-bd"/>
</dbReference>
<dbReference type="RefSeq" id="WP_142503783.1">
    <property type="nucleotide sequence ID" value="NZ_FXTI01000001.1"/>
</dbReference>
<dbReference type="AlphaFoldDB" id="A0A521AD01"/>
<sequence>MSAKLLLVDDEEEILQLLKVVLTKEGFTDLHTASSATEALKKAQQLSPDLIILDVMLPDGEGFDLCQQMRRFSTVPILFLTARGNDLDKLMGLGIGGDDYITKPFNPLEVAARVKVHLRRQHQWAHAVTESAPVVHAFGPVRIIESEGKLEVNGQDVPCPAREFQLLTYLAKHPNRLFSKSQLYEYVWGEESMGDDNTVMVHIRRLREKIEPNPSQPRYLITVRGLGYKLVPSGDDKR</sequence>
<keyword evidence="2 7" id="KW-0597">Phosphoprotein</keyword>
<evidence type="ECO:0000256" key="4">
    <source>
        <dbReference type="ARBA" id="ARBA00023015"/>
    </source>
</evidence>
<evidence type="ECO:0000259" key="10">
    <source>
        <dbReference type="PROSITE" id="PS51755"/>
    </source>
</evidence>
<dbReference type="FunFam" id="1.10.10.10:FF:000018">
    <property type="entry name" value="DNA-binding response regulator ResD"/>
    <property type="match status" value="1"/>
</dbReference>
<evidence type="ECO:0000256" key="8">
    <source>
        <dbReference type="PROSITE-ProRule" id="PRU01091"/>
    </source>
</evidence>
<evidence type="ECO:0000256" key="3">
    <source>
        <dbReference type="ARBA" id="ARBA00023012"/>
    </source>
</evidence>
<dbReference type="PANTHER" id="PTHR48111">
    <property type="entry name" value="REGULATOR OF RPOS"/>
    <property type="match status" value="1"/>
</dbReference>
<dbReference type="Pfam" id="PF00072">
    <property type="entry name" value="Response_reg"/>
    <property type="match status" value="1"/>
</dbReference>
<dbReference type="Pfam" id="PF00486">
    <property type="entry name" value="Trans_reg_C"/>
    <property type="match status" value="1"/>
</dbReference>
<dbReference type="SUPFAM" id="SSF52172">
    <property type="entry name" value="CheY-like"/>
    <property type="match status" value="1"/>
</dbReference>
<dbReference type="Gene3D" id="1.10.10.10">
    <property type="entry name" value="Winged helix-like DNA-binding domain superfamily/Winged helix DNA-binding domain"/>
    <property type="match status" value="1"/>
</dbReference>
<dbReference type="InterPro" id="IPR039420">
    <property type="entry name" value="WalR-like"/>
</dbReference>
<keyword evidence="12" id="KW-1185">Reference proteome</keyword>
<keyword evidence="3" id="KW-0902">Two-component regulatory system</keyword>
<reference evidence="11 12" key="1">
    <citation type="submission" date="2017-05" db="EMBL/GenBank/DDBJ databases">
        <authorList>
            <person name="Varghese N."/>
            <person name="Submissions S."/>
        </authorList>
    </citation>
    <scope>NUCLEOTIDE SEQUENCE [LARGE SCALE GENOMIC DNA]</scope>
    <source>
        <strain evidence="11 12">DSM 45474</strain>
    </source>
</reference>
<dbReference type="SUPFAM" id="SSF46894">
    <property type="entry name" value="C-terminal effector domain of the bipartite response regulators"/>
    <property type="match status" value="1"/>
</dbReference>
<evidence type="ECO:0000256" key="2">
    <source>
        <dbReference type="ARBA" id="ARBA00022553"/>
    </source>
</evidence>
<dbReference type="SMART" id="SM00862">
    <property type="entry name" value="Trans_reg_C"/>
    <property type="match status" value="1"/>
</dbReference>
<dbReference type="InterPro" id="IPR036388">
    <property type="entry name" value="WH-like_DNA-bd_sf"/>
</dbReference>
<keyword evidence="4" id="KW-0805">Transcription regulation</keyword>
<dbReference type="OrthoDB" id="9790442at2"/>
<feature type="modified residue" description="4-aspartylphosphate" evidence="7">
    <location>
        <position position="54"/>
    </location>
</feature>
<feature type="domain" description="Response regulatory" evidence="9">
    <location>
        <begin position="4"/>
        <end position="118"/>
    </location>
</feature>
<dbReference type="Gene3D" id="6.10.250.690">
    <property type="match status" value="1"/>
</dbReference>
<evidence type="ECO:0000256" key="1">
    <source>
        <dbReference type="ARBA" id="ARBA00004496"/>
    </source>
</evidence>
<dbReference type="InterPro" id="IPR001789">
    <property type="entry name" value="Sig_transdc_resp-reg_receiver"/>
</dbReference>
<proteinExistence type="predicted"/>
<dbReference type="GO" id="GO:0000976">
    <property type="term" value="F:transcription cis-regulatory region binding"/>
    <property type="evidence" value="ECO:0007669"/>
    <property type="project" value="TreeGrafter"/>
</dbReference>
<accession>A0A521AD01</accession>
<dbReference type="CDD" id="cd00383">
    <property type="entry name" value="trans_reg_C"/>
    <property type="match status" value="1"/>
</dbReference>
<name>A0A521AD01_9BACL</name>
<dbReference type="Gene3D" id="3.40.50.2300">
    <property type="match status" value="1"/>
</dbReference>
<protein>
    <submittedName>
        <fullName evidence="11">DNA-binding response regulator, OmpR family, contains REC and winged-helix (WHTH) domain</fullName>
    </submittedName>
</protein>
<dbReference type="SMART" id="SM00448">
    <property type="entry name" value="REC"/>
    <property type="match status" value="1"/>
</dbReference>
<dbReference type="PANTHER" id="PTHR48111:SF52">
    <property type="entry name" value="TRANSCRIPTIONAL REGULATORY PROTEIN YVRH"/>
    <property type="match status" value="1"/>
</dbReference>
<evidence type="ECO:0000256" key="5">
    <source>
        <dbReference type="ARBA" id="ARBA00023125"/>
    </source>
</evidence>
<feature type="domain" description="OmpR/PhoB-type" evidence="10">
    <location>
        <begin position="133"/>
        <end position="232"/>
    </location>
</feature>
<dbReference type="Proteomes" id="UP000315636">
    <property type="component" value="Unassembled WGS sequence"/>
</dbReference>
<dbReference type="GO" id="GO:0005829">
    <property type="term" value="C:cytosol"/>
    <property type="evidence" value="ECO:0007669"/>
    <property type="project" value="TreeGrafter"/>
</dbReference>
<feature type="DNA-binding region" description="OmpR/PhoB-type" evidence="8">
    <location>
        <begin position="133"/>
        <end position="232"/>
    </location>
</feature>
<dbReference type="GO" id="GO:0032993">
    <property type="term" value="C:protein-DNA complex"/>
    <property type="evidence" value="ECO:0007669"/>
    <property type="project" value="TreeGrafter"/>
</dbReference>